<dbReference type="InterPro" id="IPR010982">
    <property type="entry name" value="Lambda_DNA-bd_dom_sf"/>
</dbReference>
<dbReference type="InterPro" id="IPR001387">
    <property type="entry name" value="Cro/C1-type_HTH"/>
</dbReference>
<evidence type="ECO:0000259" key="1">
    <source>
        <dbReference type="PROSITE" id="PS50943"/>
    </source>
</evidence>
<proteinExistence type="predicted"/>
<gene>
    <name evidence="2" type="ORF">HNQ60_001046</name>
</gene>
<dbReference type="EMBL" id="JACHHZ010000001">
    <property type="protein sequence ID" value="MBB6092200.1"/>
    <property type="molecule type" value="Genomic_DNA"/>
</dbReference>
<dbReference type="GO" id="GO:0003677">
    <property type="term" value="F:DNA binding"/>
    <property type="evidence" value="ECO:0007669"/>
    <property type="project" value="UniProtKB-KW"/>
</dbReference>
<protein>
    <submittedName>
        <fullName evidence="2">Putative XRE-type DNA-binding protein</fullName>
    </submittedName>
</protein>
<dbReference type="InterPro" id="IPR039554">
    <property type="entry name" value="HigA2-like_HTH"/>
</dbReference>
<sequence length="144" mass="15668">MTAQTDIKTVHALRTDVALQLARHLGRQQLNQTVAAKRLRIPQPTLSKILNGRVAGVSLELLIRVAVRAGLPMTLQIGEAPEEAGAFVGNVESTRTSSRSRLADEARDALLESARQMTPEERLNAHLKHSQLVGALHRAGKRSS</sequence>
<name>A0A841HIS2_9GAMM</name>
<dbReference type="Proteomes" id="UP000588068">
    <property type="component" value="Unassembled WGS sequence"/>
</dbReference>
<evidence type="ECO:0000313" key="2">
    <source>
        <dbReference type="EMBL" id="MBB6092200.1"/>
    </source>
</evidence>
<comment type="caution">
    <text evidence="2">The sequence shown here is derived from an EMBL/GenBank/DDBJ whole genome shotgun (WGS) entry which is preliminary data.</text>
</comment>
<dbReference type="AlphaFoldDB" id="A0A841HIS2"/>
<dbReference type="PROSITE" id="PS50943">
    <property type="entry name" value="HTH_CROC1"/>
    <property type="match status" value="1"/>
</dbReference>
<dbReference type="RefSeq" id="WP_184329943.1">
    <property type="nucleotide sequence ID" value="NZ_JACHHZ010000001.1"/>
</dbReference>
<dbReference type="Gene3D" id="1.10.260.40">
    <property type="entry name" value="lambda repressor-like DNA-binding domains"/>
    <property type="match status" value="1"/>
</dbReference>
<keyword evidence="2" id="KW-0238">DNA-binding</keyword>
<feature type="domain" description="HTH cro/C1-type" evidence="1">
    <location>
        <begin position="27"/>
        <end position="76"/>
    </location>
</feature>
<evidence type="ECO:0000313" key="3">
    <source>
        <dbReference type="Proteomes" id="UP000588068"/>
    </source>
</evidence>
<dbReference type="Pfam" id="PF13744">
    <property type="entry name" value="HTH_37"/>
    <property type="match status" value="1"/>
</dbReference>
<reference evidence="2 3" key="1">
    <citation type="submission" date="2020-08" db="EMBL/GenBank/DDBJ databases">
        <title>Genomic Encyclopedia of Type Strains, Phase IV (KMG-IV): sequencing the most valuable type-strain genomes for metagenomic binning, comparative biology and taxonomic classification.</title>
        <authorList>
            <person name="Goeker M."/>
        </authorList>
    </citation>
    <scope>NUCLEOTIDE SEQUENCE [LARGE SCALE GENOMIC DNA]</scope>
    <source>
        <strain evidence="2 3">DSM 26723</strain>
    </source>
</reference>
<dbReference type="SUPFAM" id="SSF47413">
    <property type="entry name" value="lambda repressor-like DNA-binding domains"/>
    <property type="match status" value="1"/>
</dbReference>
<accession>A0A841HIS2</accession>
<organism evidence="2 3">
    <name type="scientific">Povalibacter uvarum</name>
    <dbReference type="NCBI Taxonomy" id="732238"/>
    <lineage>
        <taxon>Bacteria</taxon>
        <taxon>Pseudomonadati</taxon>
        <taxon>Pseudomonadota</taxon>
        <taxon>Gammaproteobacteria</taxon>
        <taxon>Steroidobacterales</taxon>
        <taxon>Steroidobacteraceae</taxon>
        <taxon>Povalibacter</taxon>
    </lineage>
</organism>
<keyword evidence="3" id="KW-1185">Reference proteome</keyword>